<dbReference type="AlphaFoldDB" id="A0A0C2VZ49"/>
<dbReference type="PATRIC" id="fig|889306.3.peg.1137"/>
<gene>
    <name evidence="1" type="ORF">KP78_11290</name>
</gene>
<evidence type="ECO:0000313" key="1">
    <source>
        <dbReference type="EMBL" id="KIL49661.1"/>
    </source>
</evidence>
<accession>A0A0C2VZ49</accession>
<keyword evidence="2" id="KW-1185">Reference proteome</keyword>
<dbReference type="Proteomes" id="UP000031938">
    <property type="component" value="Unassembled WGS sequence"/>
</dbReference>
<protein>
    <submittedName>
        <fullName evidence="1">Uncharacterized protein</fullName>
    </submittedName>
</protein>
<proteinExistence type="predicted"/>
<reference evidence="1 2" key="1">
    <citation type="submission" date="2015-01" db="EMBL/GenBank/DDBJ databases">
        <title>Genome sequencing of Jeotgalibacillus soli.</title>
        <authorList>
            <person name="Goh K.M."/>
            <person name="Chan K.-G."/>
            <person name="Yaakop A.S."/>
            <person name="Ee R."/>
            <person name="Gan H.M."/>
            <person name="Chan C.S."/>
        </authorList>
    </citation>
    <scope>NUCLEOTIDE SEQUENCE [LARGE SCALE GENOMIC DNA]</scope>
    <source>
        <strain evidence="1 2">P9</strain>
    </source>
</reference>
<organism evidence="1 2">
    <name type="scientific">Jeotgalibacillus soli</name>
    <dbReference type="NCBI Taxonomy" id="889306"/>
    <lineage>
        <taxon>Bacteria</taxon>
        <taxon>Bacillati</taxon>
        <taxon>Bacillota</taxon>
        <taxon>Bacilli</taxon>
        <taxon>Bacillales</taxon>
        <taxon>Caryophanaceae</taxon>
        <taxon>Jeotgalibacillus</taxon>
    </lineage>
</organism>
<sequence>MLFKELMEKEEINHLLASEKLIFYTAQKGEWCIFFGKLQLI</sequence>
<name>A0A0C2VZ49_9BACL</name>
<dbReference type="EMBL" id="JXRP01000009">
    <property type="protein sequence ID" value="KIL49661.1"/>
    <property type="molecule type" value="Genomic_DNA"/>
</dbReference>
<dbReference type="STRING" id="889306.KP78_11290"/>
<evidence type="ECO:0000313" key="2">
    <source>
        <dbReference type="Proteomes" id="UP000031938"/>
    </source>
</evidence>
<comment type="caution">
    <text evidence="1">The sequence shown here is derived from an EMBL/GenBank/DDBJ whole genome shotgun (WGS) entry which is preliminary data.</text>
</comment>